<dbReference type="AlphaFoldDB" id="A0AAE0C283"/>
<dbReference type="Proteomes" id="UP001190700">
    <property type="component" value="Unassembled WGS sequence"/>
</dbReference>
<sequence>MNTRMHKSSSWNPAHVRVLRTGYAKEHVTGFRYCNIRPLRVSGVQILIEDDDCVGTVCTIKGNVEAQVSDVTERLRALIVSLKNGRRTLKLRTTVPCGKIIGRKGTNVRLLAVNDAHVHVESVDDGCTLCMIYGGSPDDQLSTAENLKKFLIATKNGDCNSRGE</sequence>
<reference evidence="1 2" key="1">
    <citation type="journal article" date="2015" name="Genome Biol. Evol.">
        <title>Comparative Genomics of a Bacterivorous Green Alga Reveals Evolutionary Causalities and Consequences of Phago-Mixotrophic Mode of Nutrition.</title>
        <authorList>
            <person name="Burns J.A."/>
            <person name="Paasch A."/>
            <person name="Narechania A."/>
            <person name="Kim E."/>
        </authorList>
    </citation>
    <scope>NUCLEOTIDE SEQUENCE [LARGE SCALE GENOMIC DNA]</scope>
    <source>
        <strain evidence="1 2">PLY_AMNH</strain>
    </source>
</reference>
<gene>
    <name evidence="1" type="ORF">CYMTET_43367</name>
</gene>
<organism evidence="1 2">
    <name type="scientific">Cymbomonas tetramitiformis</name>
    <dbReference type="NCBI Taxonomy" id="36881"/>
    <lineage>
        <taxon>Eukaryota</taxon>
        <taxon>Viridiplantae</taxon>
        <taxon>Chlorophyta</taxon>
        <taxon>Pyramimonadophyceae</taxon>
        <taxon>Pyramimonadales</taxon>
        <taxon>Pyramimonadaceae</taxon>
        <taxon>Cymbomonas</taxon>
    </lineage>
</organism>
<evidence type="ECO:0000313" key="2">
    <source>
        <dbReference type="Proteomes" id="UP001190700"/>
    </source>
</evidence>
<keyword evidence="2" id="KW-1185">Reference proteome</keyword>
<protein>
    <submittedName>
        <fullName evidence="1">Uncharacterized protein</fullName>
    </submittedName>
</protein>
<evidence type="ECO:0000313" key="1">
    <source>
        <dbReference type="EMBL" id="KAK3247141.1"/>
    </source>
</evidence>
<dbReference type="EMBL" id="LGRX02029197">
    <property type="protein sequence ID" value="KAK3247141.1"/>
    <property type="molecule type" value="Genomic_DNA"/>
</dbReference>
<comment type="caution">
    <text evidence="1">The sequence shown here is derived from an EMBL/GenBank/DDBJ whole genome shotgun (WGS) entry which is preliminary data.</text>
</comment>
<proteinExistence type="predicted"/>
<accession>A0AAE0C283</accession>
<name>A0AAE0C283_9CHLO</name>